<organism evidence="1 2">
    <name type="scientific">Burkholderia territorii</name>
    <dbReference type="NCBI Taxonomy" id="1503055"/>
    <lineage>
        <taxon>Bacteria</taxon>
        <taxon>Pseudomonadati</taxon>
        <taxon>Pseudomonadota</taxon>
        <taxon>Betaproteobacteria</taxon>
        <taxon>Burkholderiales</taxon>
        <taxon>Burkholderiaceae</taxon>
        <taxon>Burkholderia</taxon>
        <taxon>Burkholderia cepacia complex</taxon>
    </lineage>
</organism>
<name>A0A6L3MJ56_9BURK</name>
<keyword evidence="1" id="KW-0808">Transferase</keyword>
<evidence type="ECO:0000313" key="1">
    <source>
        <dbReference type="EMBL" id="KAB0630629.1"/>
    </source>
</evidence>
<comment type="caution">
    <text evidence="1">The sequence shown here is derived from an EMBL/GenBank/DDBJ whole genome shotgun (WGS) entry which is preliminary data.</text>
</comment>
<protein>
    <submittedName>
        <fullName evidence="1">Glutathione S-transferase</fullName>
    </submittedName>
</protein>
<gene>
    <name evidence="1" type="ORF">F7R13_36405</name>
</gene>
<dbReference type="GO" id="GO:0016740">
    <property type="term" value="F:transferase activity"/>
    <property type="evidence" value="ECO:0007669"/>
    <property type="project" value="UniProtKB-KW"/>
</dbReference>
<feature type="non-terminal residue" evidence="1">
    <location>
        <position position="1"/>
    </location>
</feature>
<sequence>KHVARALDAFVARPAVARGLNIPARD</sequence>
<proteinExistence type="predicted"/>
<accession>A0A6L3MJ56</accession>
<reference evidence="1 2" key="1">
    <citation type="submission" date="2019-09" db="EMBL/GenBank/DDBJ databases">
        <title>Draft genome sequences of 48 bacterial type strains from the CCUG.</title>
        <authorList>
            <person name="Tunovic T."/>
            <person name="Pineiro-Iglesias B."/>
            <person name="Unosson C."/>
            <person name="Inganas E."/>
            <person name="Ohlen M."/>
            <person name="Cardew S."/>
            <person name="Jensie-Markopoulos S."/>
            <person name="Salva-Serra F."/>
            <person name="Jaen-Luchoro D."/>
            <person name="Karlsson R."/>
            <person name="Svensson-Stadler L."/>
            <person name="Chun J."/>
            <person name="Moore E."/>
        </authorList>
    </citation>
    <scope>NUCLEOTIDE SEQUENCE [LARGE SCALE GENOMIC DNA]</scope>
    <source>
        <strain evidence="1 2">CCUG 65687</strain>
    </source>
</reference>
<dbReference type="Proteomes" id="UP000473571">
    <property type="component" value="Unassembled WGS sequence"/>
</dbReference>
<evidence type="ECO:0000313" key="2">
    <source>
        <dbReference type="Proteomes" id="UP000473571"/>
    </source>
</evidence>
<dbReference type="AlphaFoldDB" id="A0A6L3MJ56"/>
<dbReference type="EMBL" id="VZOL01001513">
    <property type="protein sequence ID" value="KAB0630629.1"/>
    <property type="molecule type" value="Genomic_DNA"/>
</dbReference>